<dbReference type="RefSeq" id="WP_132543523.1">
    <property type="nucleotide sequence ID" value="NZ_SLWW01000005.1"/>
</dbReference>
<dbReference type="SUPFAM" id="SSF53448">
    <property type="entry name" value="Nucleotide-diphospho-sugar transferases"/>
    <property type="match status" value="1"/>
</dbReference>
<keyword evidence="2" id="KW-1185">Reference proteome</keyword>
<dbReference type="InterPro" id="IPR029044">
    <property type="entry name" value="Nucleotide-diphossugar_trans"/>
</dbReference>
<dbReference type="EMBL" id="SLWW01000005">
    <property type="protein sequence ID" value="TCO72035.1"/>
    <property type="molecule type" value="Genomic_DNA"/>
</dbReference>
<gene>
    <name evidence="1" type="ORF">EV655_105141</name>
</gene>
<sequence length="276" mass="31122">MNAIYLCFDDGALPCARACLNSLAQNAPGHPPLLVDYRGADAGMLRLLAERGATRLPAVAPPEFTALLRPTRGRDCARHRFGLWRRAFDGYGTILHLDADMLVLGPLYAPFAARQPVFVANHEADPAVRVFESRWRDDPVLNARLAEDGLPFPEGPDDMANAGFFALPAAFRTRAHLAGLARLAERYARWFAYADQSLLSLWLSAQGLRPSRDFRWNFQTPFFTDPTVQVPFEQIRVLHFSSPRKPGTRAFARWDRAGPDRNRIEALFCHYRDMAR</sequence>
<dbReference type="Proteomes" id="UP000295142">
    <property type="component" value="Unassembled WGS sequence"/>
</dbReference>
<accession>A0A4R2KZ98</accession>
<dbReference type="AlphaFoldDB" id="A0A4R2KZ98"/>
<evidence type="ECO:0000313" key="2">
    <source>
        <dbReference type="Proteomes" id="UP000295142"/>
    </source>
</evidence>
<name>A0A4R2KZ98_9RHOB</name>
<protein>
    <recommendedName>
        <fullName evidence="3">Glycosyl transferase family 8</fullName>
    </recommendedName>
</protein>
<dbReference type="Gene3D" id="3.90.550.10">
    <property type="entry name" value="Spore Coat Polysaccharide Biosynthesis Protein SpsA, Chain A"/>
    <property type="match status" value="1"/>
</dbReference>
<organism evidence="1 2">
    <name type="scientific">Rhodovulum euryhalinum</name>
    <dbReference type="NCBI Taxonomy" id="35805"/>
    <lineage>
        <taxon>Bacteria</taxon>
        <taxon>Pseudomonadati</taxon>
        <taxon>Pseudomonadota</taxon>
        <taxon>Alphaproteobacteria</taxon>
        <taxon>Rhodobacterales</taxon>
        <taxon>Paracoccaceae</taxon>
        <taxon>Rhodovulum</taxon>
    </lineage>
</organism>
<evidence type="ECO:0008006" key="3">
    <source>
        <dbReference type="Google" id="ProtNLM"/>
    </source>
</evidence>
<proteinExistence type="predicted"/>
<evidence type="ECO:0000313" key="1">
    <source>
        <dbReference type="EMBL" id="TCO72035.1"/>
    </source>
</evidence>
<comment type="caution">
    <text evidence="1">The sequence shown here is derived from an EMBL/GenBank/DDBJ whole genome shotgun (WGS) entry which is preliminary data.</text>
</comment>
<reference evidence="1 2" key="1">
    <citation type="submission" date="2019-03" db="EMBL/GenBank/DDBJ databases">
        <title>Genomic Encyclopedia of Type Strains, Phase IV (KMG-IV): sequencing the most valuable type-strain genomes for metagenomic binning, comparative biology and taxonomic classification.</title>
        <authorList>
            <person name="Goeker M."/>
        </authorList>
    </citation>
    <scope>NUCLEOTIDE SEQUENCE [LARGE SCALE GENOMIC DNA]</scope>
    <source>
        <strain evidence="1 2">DSM 4868</strain>
    </source>
</reference>
<dbReference type="OrthoDB" id="5672604at2"/>